<evidence type="ECO:0000256" key="2">
    <source>
        <dbReference type="ARBA" id="ARBA00021549"/>
    </source>
</evidence>
<dbReference type="InterPro" id="IPR012902">
    <property type="entry name" value="N_methyl_site"/>
</dbReference>
<keyword evidence="4" id="KW-0488">Methylation</keyword>
<dbReference type="SUPFAM" id="SSF54523">
    <property type="entry name" value="Pili subunits"/>
    <property type="match status" value="1"/>
</dbReference>
<dbReference type="InterPro" id="IPR022346">
    <property type="entry name" value="T2SS_GspH"/>
</dbReference>
<feature type="domain" description="General secretion pathway GspH" evidence="12">
    <location>
        <begin position="46"/>
        <end position="160"/>
    </location>
</feature>
<name>A0A426QMR4_9GAMM</name>
<evidence type="ECO:0000256" key="10">
    <source>
        <dbReference type="ARBA" id="ARBA00030775"/>
    </source>
</evidence>
<dbReference type="GO" id="GO:0015628">
    <property type="term" value="P:protein secretion by the type II secretion system"/>
    <property type="evidence" value="ECO:0007669"/>
    <property type="project" value="InterPro"/>
</dbReference>
<evidence type="ECO:0000256" key="1">
    <source>
        <dbReference type="ARBA" id="ARBA00004377"/>
    </source>
</evidence>
<organism evidence="13 14">
    <name type="scientific">Thiohalobacter thiocyanaticus</name>
    <dbReference type="NCBI Taxonomy" id="585455"/>
    <lineage>
        <taxon>Bacteria</taxon>
        <taxon>Pseudomonadati</taxon>
        <taxon>Pseudomonadota</taxon>
        <taxon>Gammaproteobacteria</taxon>
        <taxon>Thiohalobacterales</taxon>
        <taxon>Thiohalobacteraceae</taxon>
        <taxon>Thiohalobacter</taxon>
    </lineage>
</organism>
<gene>
    <name evidence="13" type="ORF">D6C00_04755</name>
</gene>
<dbReference type="RefSeq" id="WP_125182371.1">
    <property type="nucleotide sequence ID" value="NZ_QZMU01000001.1"/>
</dbReference>
<evidence type="ECO:0000256" key="11">
    <source>
        <dbReference type="SAM" id="Phobius"/>
    </source>
</evidence>
<dbReference type="Proteomes" id="UP000287798">
    <property type="component" value="Unassembled WGS sequence"/>
</dbReference>
<dbReference type="NCBIfam" id="TIGR02532">
    <property type="entry name" value="IV_pilin_GFxxxE"/>
    <property type="match status" value="1"/>
</dbReference>
<dbReference type="AlphaFoldDB" id="A0A426QMR4"/>
<evidence type="ECO:0000256" key="3">
    <source>
        <dbReference type="ARBA" id="ARBA00022475"/>
    </source>
</evidence>
<dbReference type="Pfam" id="PF12019">
    <property type="entry name" value="GspH"/>
    <property type="match status" value="1"/>
</dbReference>
<dbReference type="GO" id="GO:0015627">
    <property type="term" value="C:type II protein secretion system complex"/>
    <property type="evidence" value="ECO:0007669"/>
    <property type="project" value="InterPro"/>
</dbReference>
<accession>A0A426QMR4</accession>
<evidence type="ECO:0000313" key="13">
    <source>
        <dbReference type="EMBL" id="RRQ23039.1"/>
    </source>
</evidence>
<feature type="transmembrane region" description="Helical" evidence="11">
    <location>
        <begin position="12"/>
        <end position="30"/>
    </location>
</feature>
<keyword evidence="6 11" id="KW-0812">Transmembrane</keyword>
<evidence type="ECO:0000256" key="4">
    <source>
        <dbReference type="ARBA" id="ARBA00022481"/>
    </source>
</evidence>
<dbReference type="Gene3D" id="3.55.40.10">
    <property type="entry name" value="minor pseudopilin epsh domain"/>
    <property type="match status" value="1"/>
</dbReference>
<dbReference type="GO" id="GO:0005886">
    <property type="term" value="C:plasma membrane"/>
    <property type="evidence" value="ECO:0007669"/>
    <property type="project" value="UniProtKB-SubCell"/>
</dbReference>
<dbReference type="OrthoDB" id="2313614at2"/>
<evidence type="ECO:0000259" key="12">
    <source>
        <dbReference type="Pfam" id="PF12019"/>
    </source>
</evidence>
<proteinExistence type="inferred from homology"/>
<evidence type="ECO:0000256" key="5">
    <source>
        <dbReference type="ARBA" id="ARBA00022519"/>
    </source>
</evidence>
<keyword evidence="3" id="KW-1003">Cell membrane</keyword>
<sequence>MKKANGFTLVELMVTLAIAAIILTLGVPSFRDLIQNNRITTQSNILVGFLQNARLEAVKRNRTVHVCIDESPASNSCDGSNWQDGFKLWIDLNNNSAVDSNEVIRVHQGDGGSIDISEAASQSQISFDGTGAATTTATFDVCDTSRSGENGNQIDISNTGRVSSNAITCS</sequence>
<evidence type="ECO:0000256" key="7">
    <source>
        <dbReference type="ARBA" id="ARBA00022989"/>
    </source>
</evidence>
<keyword evidence="7 11" id="KW-1133">Transmembrane helix</keyword>
<comment type="similarity">
    <text evidence="9">Belongs to the GSP H family.</text>
</comment>
<evidence type="ECO:0000256" key="9">
    <source>
        <dbReference type="ARBA" id="ARBA00025772"/>
    </source>
</evidence>
<dbReference type="InterPro" id="IPR045584">
    <property type="entry name" value="Pilin-like"/>
</dbReference>
<comment type="subcellular location">
    <subcellularLocation>
        <location evidence="1">Cell inner membrane</location>
        <topology evidence="1">Single-pass membrane protein</topology>
    </subcellularLocation>
</comment>
<keyword evidence="14" id="KW-1185">Reference proteome</keyword>
<keyword evidence="5" id="KW-0997">Cell inner membrane</keyword>
<comment type="caution">
    <text evidence="13">The sequence shown here is derived from an EMBL/GenBank/DDBJ whole genome shotgun (WGS) entry which is preliminary data.</text>
</comment>
<evidence type="ECO:0000313" key="14">
    <source>
        <dbReference type="Proteomes" id="UP000287798"/>
    </source>
</evidence>
<evidence type="ECO:0000256" key="6">
    <source>
        <dbReference type="ARBA" id="ARBA00022692"/>
    </source>
</evidence>
<protein>
    <recommendedName>
        <fullName evidence="2">Type II secretion system protein H</fullName>
    </recommendedName>
    <alternativeName>
        <fullName evidence="10">General secretion pathway protein H</fullName>
    </alternativeName>
</protein>
<dbReference type="Pfam" id="PF07963">
    <property type="entry name" value="N_methyl"/>
    <property type="match status" value="1"/>
</dbReference>
<keyword evidence="8 11" id="KW-0472">Membrane</keyword>
<reference evidence="13 14" key="1">
    <citation type="journal article" date="2010" name="Int. J. Syst. Evol. Microbiol.">
        <title>Thiohalobacter thiocyanaticus gen. nov., sp. nov., a moderately halophilic, sulfur-oxidizing gammaproteobacterium from hypersaline lakes, that utilizes thiocyanate.</title>
        <authorList>
            <person name="Sorokin D.Y."/>
            <person name="Kovaleva O.L."/>
            <person name="Tourova T.P."/>
            <person name="Muyzer G."/>
        </authorList>
    </citation>
    <scope>NUCLEOTIDE SEQUENCE [LARGE SCALE GENOMIC DNA]</scope>
    <source>
        <strain evidence="13 14">Hrh1</strain>
    </source>
</reference>
<dbReference type="EMBL" id="QZMU01000001">
    <property type="protein sequence ID" value="RRQ23039.1"/>
    <property type="molecule type" value="Genomic_DNA"/>
</dbReference>
<evidence type="ECO:0000256" key="8">
    <source>
        <dbReference type="ARBA" id="ARBA00023136"/>
    </source>
</evidence>